<dbReference type="GO" id="GO:0012506">
    <property type="term" value="C:vesicle membrane"/>
    <property type="evidence" value="ECO:0007669"/>
    <property type="project" value="TreeGrafter"/>
</dbReference>
<dbReference type="Proteomes" id="UP000008820">
    <property type="component" value="Chromosome 1"/>
</dbReference>
<dbReference type="VEuPathDB" id="VectorBase:AAEL012460"/>
<dbReference type="InterPro" id="IPR059238">
    <property type="entry name" value="UBX1_UBXN9"/>
</dbReference>
<evidence type="ECO:0000313" key="4">
    <source>
        <dbReference type="Proteomes" id="UP000008820"/>
    </source>
</evidence>
<name>A0A1S4FWC3_AEDAE</name>
<dbReference type="Pfam" id="PF11470">
    <property type="entry name" value="TUG-UBL1"/>
    <property type="match status" value="1"/>
</dbReference>
<feature type="domain" description="TUG ubiquitin-like" evidence="2">
    <location>
        <begin position="10"/>
        <end position="72"/>
    </location>
</feature>
<feature type="region of interest" description="Disordered" evidence="1">
    <location>
        <begin position="434"/>
        <end position="494"/>
    </location>
</feature>
<dbReference type="InterPro" id="IPR029071">
    <property type="entry name" value="Ubiquitin-like_domsf"/>
</dbReference>
<dbReference type="EnsemblMetazoa" id="AAEL012460-RA">
    <property type="protein sequence ID" value="AAEL012460-PA"/>
    <property type="gene ID" value="AAEL012460"/>
</dbReference>
<feature type="region of interest" description="Disordered" evidence="1">
    <location>
        <begin position="167"/>
        <end position="250"/>
    </location>
</feature>
<dbReference type="FunCoup" id="A0A1S4FWC3">
    <property type="interactions" value="954"/>
</dbReference>
<dbReference type="InterPro" id="IPR021569">
    <property type="entry name" value="TUG-UBL1"/>
</dbReference>
<accession>A0A1S4FWC3</accession>
<feature type="compositionally biased region" description="Basic and acidic residues" evidence="1">
    <location>
        <begin position="212"/>
        <end position="228"/>
    </location>
</feature>
<dbReference type="CDD" id="cd16105">
    <property type="entry name" value="Ubl_ASPSCR1_like"/>
    <property type="match status" value="1"/>
</dbReference>
<feature type="compositionally biased region" description="Polar residues" evidence="1">
    <location>
        <begin position="475"/>
        <end position="494"/>
    </location>
</feature>
<dbReference type="Gene3D" id="3.10.20.90">
    <property type="entry name" value="Phosphatidylinositol 3-kinase Catalytic Subunit, Chain A, domain 1"/>
    <property type="match status" value="3"/>
</dbReference>
<dbReference type="CDD" id="cd17075">
    <property type="entry name" value="UBX1_UBXN9"/>
    <property type="match status" value="1"/>
</dbReference>
<dbReference type="OrthoDB" id="440781at2759"/>
<evidence type="ECO:0000259" key="2">
    <source>
        <dbReference type="Pfam" id="PF11470"/>
    </source>
</evidence>
<dbReference type="GO" id="GO:0005737">
    <property type="term" value="C:cytoplasm"/>
    <property type="evidence" value="ECO:0007669"/>
    <property type="project" value="TreeGrafter"/>
</dbReference>
<dbReference type="GO" id="GO:0006886">
    <property type="term" value="P:intracellular protein transport"/>
    <property type="evidence" value="ECO:0007669"/>
    <property type="project" value="TreeGrafter"/>
</dbReference>
<dbReference type="InParanoid" id="A0A1S4FWC3"/>
<proteinExistence type="predicted"/>
<dbReference type="AlphaFoldDB" id="A0A1S4FWC3"/>
<reference evidence="3" key="2">
    <citation type="submission" date="2020-05" db="UniProtKB">
        <authorList>
            <consortium name="EnsemblMetazoa"/>
        </authorList>
    </citation>
    <scope>IDENTIFICATION</scope>
    <source>
        <strain evidence="3">LVP_AGWG</strain>
    </source>
</reference>
<evidence type="ECO:0000313" key="3">
    <source>
        <dbReference type="EnsemblMetazoa" id="AAEL012460-PA"/>
    </source>
</evidence>
<evidence type="ECO:0000256" key="1">
    <source>
        <dbReference type="SAM" id="MobiDB-lite"/>
    </source>
</evidence>
<keyword evidence="4" id="KW-1185">Reference proteome</keyword>
<dbReference type="GO" id="GO:0005634">
    <property type="term" value="C:nucleus"/>
    <property type="evidence" value="ECO:0007669"/>
    <property type="project" value="TreeGrafter"/>
</dbReference>
<dbReference type="SUPFAM" id="SSF54236">
    <property type="entry name" value="Ubiquitin-like"/>
    <property type="match status" value="3"/>
</dbReference>
<dbReference type="PANTHER" id="PTHR46467:SF1">
    <property type="entry name" value="TETHER CONTAINING UBX DOMAIN FOR GLUT4"/>
    <property type="match status" value="1"/>
</dbReference>
<reference evidence="3 4" key="1">
    <citation type="submission" date="2017-06" db="EMBL/GenBank/DDBJ databases">
        <title>Aedes aegypti genome working group (AGWG) sequencing and assembly.</title>
        <authorList>
            <consortium name="Aedes aegypti Genome Working Group (AGWG)"/>
            <person name="Matthews B.J."/>
        </authorList>
    </citation>
    <scope>NUCLEOTIDE SEQUENCE [LARGE SCALE GENOMIC DNA]</scope>
    <source>
        <strain evidence="3 4">LVP_AGWG</strain>
    </source>
</reference>
<dbReference type="PANTHER" id="PTHR46467">
    <property type="entry name" value="TETHER CONTAINING UBX DOMAIN FOR GLUT4"/>
    <property type="match status" value="1"/>
</dbReference>
<organism evidence="3 4">
    <name type="scientific">Aedes aegypti</name>
    <name type="common">Yellowfever mosquito</name>
    <name type="synonym">Culex aegypti</name>
    <dbReference type="NCBI Taxonomy" id="7159"/>
    <lineage>
        <taxon>Eukaryota</taxon>
        <taxon>Metazoa</taxon>
        <taxon>Ecdysozoa</taxon>
        <taxon>Arthropoda</taxon>
        <taxon>Hexapoda</taxon>
        <taxon>Insecta</taxon>
        <taxon>Pterygota</taxon>
        <taxon>Neoptera</taxon>
        <taxon>Endopterygota</taxon>
        <taxon>Diptera</taxon>
        <taxon>Nematocera</taxon>
        <taxon>Culicoidea</taxon>
        <taxon>Culicidae</taxon>
        <taxon>Culicinae</taxon>
        <taxon>Aedini</taxon>
        <taxon>Aedes</taxon>
        <taxon>Stegomyia</taxon>
    </lineage>
</organism>
<dbReference type="GO" id="GO:0042593">
    <property type="term" value="P:glucose homeostasis"/>
    <property type="evidence" value="ECO:0007669"/>
    <property type="project" value="TreeGrafter"/>
</dbReference>
<protein>
    <submittedName>
        <fullName evidence="3">TUG-UBL1 domain-containing protein</fullName>
    </submittedName>
</protein>
<sequence length="509" mass="57032">MASKTVTVLTVHGRRQNVKVDPNTTMLDVLEQVCRKFSFEPLEYDLKHHNKVVDLSAMFRFSGLPNNVLLEMVPATKVRTEADILLVLQLEDGTRLDGTFKPSTTLLAVLETLCKEKAKAESNPVMIYMRREVLWDSLDKTTLKSLGLTGGRAIIRLLQRKPEELKTQANVSAPLPQKEKSEEDDIAPSRKASSPKKDVEKEPTPTSSAPYKEQDPHVLAKTSKDDLCVRPGPSKTESKSQPEMPVVKDSQPMPASEIHILGERDAVLFNLETAEHGSCELPDSFYDVTVKDVRIMYTDLRNKVKELEEQPLMTSELRKLEDEKRVLNNLARYRNTIIRVQFPDRYVLQGIFKLHETIADVIAFSQAHLEDQFAAIHLYTTPPKTILSPELTLVEAKCVPQAILHVGFENDLKPDKPLKSNLYEQLSNATGATELAARSRKNIPDGFGTTTSSSATSMETDPPIDEDTGEASGAWRNTNRIPNQNFRPSSVQSATTSDVKLPKWFKMGK</sequence>
<gene>
    <name evidence="3" type="primary">5576302</name>
</gene>
<dbReference type="CDD" id="cd16118">
    <property type="entry name" value="UBX2_UBXN9"/>
    <property type="match status" value="1"/>
</dbReference>